<reference evidence="1" key="2">
    <citation type="submission" date="2025-08" db="UniProtKB">
        <authorList>
            <consortium name="Ensembl"/>
        </authorList>
    </citation>
    <scope>IDENTIFICATION</scope>
</reference>
<reference evidence="1" key="3">
    <citation type="submission" date="2025-09" db="UniProtKB">
        <authorList>
            <consortium name="Ensembl"/>
        </authorList>
    </citation>
    <scope>IDENTIFICATION</scope>
</reference>
<organism evidence="1 2">
    <name type="scientific">Takifugu rubripes</name>
    <name type="common">Japanese pufferfish</name>
    <name type="synonym">Fugu rubripes</name>
    <dbReference type="NCBI Taxonomy" id="31033"/>
    <lineage>
        <taxon>Eukaryota</taxon>
        <taxon>Metazoa</taxon>
        <taxon>Chordata</taxon>
        <taxon>Craniata</taxon>
        <taxon>Vertebrata</taxon>
        <taxon>Euteleostomi</taxon>
        <taxon>Actinopterygii</taxon>
        <taxon>Neopterygii</taxon>
        <taxon>Teleostei</taxon>
        <taxon>Neoteleostei</taxon>
        <taxon>Acanthomorphata</taxon>
        <taxon>Eupercaria</taxon>
        <taxon>Tetraodontiformes</taxon>
        <taxon>Tetradontoidea</taxon>
        <taxon>Tetraodontidae</taxon>
        <taxon>Takifugu</taxon>
    </lineage>
</organism>
<evidence type="ECO:0000313" key="2">
    <source>
        <dbReference type="Proteomes" id="UP000005226"/>
    </source>
</evidence>
<keyword evidence="2" id="KW-1185">Reference proteome</keyword>
<accession>A0A674PB90</accession>
<dbReference type="Proteomes" id="UP000005226">
    <property type="component" value="Chromosome 15"/>
</dbReference>
<proteinExistence type="predicted"/>
<sequence>MCNRQAQSNKAHSLNVHFKYDGKHRSELIKKRWTRGNTPHICCSLSA</sequence>
<dbReference type="AlphaFoldDB" id="A0A674PB90"/>
<dbReference type="Ensembl" id="ENSTRUT00000058800.1">
    <property type="protein sequence ID" value="ENSTRUP00000082902.1"/>
    <property type="gene ID" value="ENSTRUG00000028269.1"/>
</dbReference>
<dbReference type="InParanoid" id="A0A674PB90"/>
<evidence type="ECO:0000313" key="1">
    <source>
        <dbReference type="Ensembl" id="ENSTRUP00000082902.1"/>
    </source>
</evidence>
<reference evidence="1 2" key="1">
    <citation type="journal article" date="2011" name="Genome Biol. Evol.">
        <title>Integration of the genetic map and genome assembly of fugu facilitates insights into distinct features of genome evolution in teleosts and mammals.</title>
        <authorList>
            <person name="Kai W."/>
            <person name="Kikuchi K."/>
            <person name="Tohari S."/>
            <person name="Chew A.K."/>
            <person name="Tay A."/>
            <person name="Fujiwara A."/>
            <person name="Hosoya S."/>
            <person name="Suetake H."/>
            <person name="Naruse K."/>
            <person name="Brenner S."/>
            <person name="Suzuki Y."/>
            <person name="Venkatesh B."/>
        </authorList>
    </citation>
    <scope>NUCLEOTIDE SEQUENCE [LARGE SCALE GENOMIC DNA]</scope>
</reference>
<protein>
    <submittedName>
        <fullName evidence="1">Uncharacterized protein</fullName>
    </submittedName>
</protein>
<name>A0A674PB90_TAKRU</name>